<evidence type="ECO:0000313" key="2">
    <source>
        <dbReference type="Proteomes" id="UP000204551"/>
    </source>
</evidence>
<dbReference type="AlphaFoldDB" id="A0A221UUK4"/>
<proteinExistence type="predicted"/>
<sequence length="69" mass="8137">MDTILGKGPKWVVFKENEMIQIEKIEIKFPKWKWWQVSLRLGVICISANIDPLELLKMAKELLKIWIVG</sequence>
<evidence type="ECO:0000313" key="1">
    <source>
        <dbReference type="EMBL" id="ASO04591.1"/>
    </source>
</evidence>
<reference evidence="1 2" key="1">
    <citation type="submission" date="2017-07" db="EMBL/GenBank/DDBJ databases">
        <title>Genome Sequence of Arenibacter algicola Strain SMS7 Isolated from a culture of the Diatom Skeletonema marinoi.</title>
        <authorList>
            <person name="Topel M."/>
            <person name="Pinder M.I.M."/>
            <person name="Johansson O.N."/>
            <person name="Kourtchenko O."/>
            <person name="Godhe A."/>
            <person name="Clarke A.K."/>
        </authorList>
    </citation>
    <scope>NUCLEOTIDE SEQUENCE [LARGE SCALE GENOMIC DNA]</scope>
    <source>
        <strain evidence="1 2">SMS7</strain>
    </source>
</reference>
<dbReference type="KEGG" id="aalg:AREALGSMS7_01116"/>
<organism evidence="1 2">
    <name type="scientific">Arenibacter algicola</name>
    <dbReference type="NCBI Taxonomy" id="616991"/>
    <lineage>
        <taxon>Bacteria</taxon>
        <taxon>Pseudomonadati</taxon>
        <taxon>Bacteroidota</taxon>
        <taxon>Flavobacteriia</taxon>
        <taxon>Flavobacteriales</taxon>
        <taxon>Flavobacteriaceae</taxon>
        <taxon>Arenibacter</taxon>
    </lineage>
</organism>
<dbReference type="Proteomes" id="UP000204551">
    <property type="component" value="Chromosome"/>
</dbReference>
<accession>A0A221UUK4</accession>
<name>A0A221UUK4_9FLAO</name>
<protein>
    <submittedName>
        <fullName evidence="1">Uncharacterized protein</fullName>
    </submittedName>
</protein>
<dbReference type="EMBL" id="CP022515">
    <property type="protein sequence ID" value="ASO04591.1"/>
    <property type="molecule type" value="Genomic_DNA"/>
</dbReference>
<dbReference type="RefSeq" id="WP_093977555.1">
    <property type="nucleotide sequence ID" value="NZ_CP022515.1"/>
</dbReference>
<gene>
    <name evidence="1" type="ORF">AREALGSMS7_01116</name>
</gene>